<evidence type="ECO:0000313" key="2">
    <source>
        <dbReference type="Proteomes" id="UP000314294"/>
    </source>
</evidence>
<protein>
    <submittedName>
        <fullName evidence="1">Uncharacterized protein</fullName>
    </submittedName>
</protein>
<gene>
    <name evidence="1" type="ORF">EYF80_059342</name>
</gene>
<keyword evidence="2" id="KW-1185">Reference proteome</keyword>
<organism evidence="1 2">
    <name type="scientific">Liparis tanakae</name>
    <name type="common">Tanaka's snailfish</name>
    <dbReference type="NCBI Taxonomy" id="230148"/>
    <lineage>
        <taxon>Eukaryota</taxon>
        <taxon>Metazoa</taxon>
        <taxon>Chordata</taxon>
        <taxon>Craniata</taxon>
        <taxon>Vertebrata</taxon>
        <taxon>Euteleostomi</taxon>
        <taxon>Actinopterygii</taxon>
        <taxon>Neopterygii</taxon>
        <taxon>Teleostei</taxon>
        <taxon>Neoteleostei</taxon>
        <taxon>Acanthomorphata</taxon>
        <taxon>Eupercaria</taxon>
        <taxon>Perciformes</taxon>
        <taxon>Cottioidei</taxon>
        <taxon>Cottales</taxon>
        <taxon>Liparidae</taxon>
        <taxon>Liparis</taxon>
    </lineage>
</organism>
<dbReference type="EMBL" id="SRLO01004417">
    <property type="protein sequence ID" value="TNN30505.1"/>
    <property type="molecule type" value="Genomic_DNA"/>
</dbReference>
<comment type="caution">
    <text evidence="1">The sequence shown here is derived from an EMBL/GenBank/DDBJ whole genome shotgun (WGS) entry which is preliminary data.</text>
</comment>
<sequence>MELHIKADGRWWGYSSKKTSETNKRKPVGPKMNGTIKVSVCNRHATFSESRRPSPVSGCWEARSFQTDSSGAAGRDAGSCLLSSDSRGRPFTLLRSSGVETSSSMLSILWFCFNVLHPVRSLVYKHHFIYWVRVRVCYLLSYFLFLSMKIL</sequence>
<reference evidence="1 2" key="1">
    <citation type="submission" date="2019-03" db="EMBL/GenBank/DDBJ databases">
        <title>First draft genome of Liparis tanakae, snailfish: a comprehensive survey of snailfish specific genes.</title>
        <authorList>
            <person name="Kim W."/>
            <person name="Song I."/>
            <person name="Jeong J.-H."/>
            <person name="Kim D."/>
            <person name="Kim S."/>
            <person name="Ryu S."/>
            <person name="Song J.Y."/>
            <person name="Lee S.K."/>
        </authorList>
    </citation>
    <scope>NUCLEOTIDE SEQUENCE [LARGE SCALE GENOMIC DNA]</scope>
    <source>
        <tissue evidence="1">Muscle</tissue>
    </source>
</reference>
<proteinExistence type="predicted"/>
<accession>A0A4Z2EP17</accession>
<dbReference type="AlphaFoldDB" id="A0A4Z2EP17"/>
<dbReference type="Proteomes" id="UP000314294">
    <property type="component" value="Unassembled WGS sequence"/>
</dbReference>
<evidence type="ECO:0000313" key="1">
    <source>
        <dbReference type="EMBL" id="TNN30505.1"/>
    </source>
</evidence>
<name>A0A4Z2EP17_9TELE</name>